<dbReference type="AlphaFoldDB" id="A0A9X4R3P9"/>
<gene>
    <name evidence="2" type="ORF">EXJ73_02185</name>
</gene>
<evidence type="ECO:0008006" key="4">
    <source>
        <dbReference type="Google" id="ProtNLM"/>
    </source>
</evidence>
<evidence type="ECO:0000256" key="1">
    <source>
        <dbReference type="SAM" id="Phobius"/>
    </source>
</evidence>
<keyword evidence="1" id="KW-0812">Transmembrane</keyword>
<sequence length="425" mass="43927">MKYAKALMPPPHTRRSERGAGTLTLTVILLFITMVSVFYTNRNVIFEQRTSANVARQASAQEVAEAGLEWAIGMLNHPSNIDANCNDVATAGTNFRKLYLKPVKTSFTPVTNIFPGCRRNGNAWTCSCPTAAGTASLGSTVESSFTVTFAPLAGYANVVQITSTGCTPQSAACTPASASGADANATVTALVKPSPLTPGNPAAAITCGTSCNFSGSFNAVNTDVATNGVLVNSGTTSNTPPGTTTLPGQPVQNAIIAGDTSLSSLAGSDTSCNQSKMFNAYFGTTLQEYQNAPGTRTIDCNIASCPTEIVNAYNSGWRAFYLPNGFSYNNSAGTDLGTPTDPVTLVSAGSVKINGNINIYGLLFSNDAVDNALGTGASNIAGALVTCAAFKTNGNGTVTYSPDVLNSMNTASGTIVKLLGSWRDW</sequence>
<comment type="caution">
    <text evidence="2">The sequence shown here is derived from an EMBL/GenBank/DDBJ whole genome shotgun (WGS) entry which is preliminary data.</text>
</comment>
<keyword evidence="1" id="KW-1133">Transmembrane helix</keyword>
<protein>
    <recommendedName>
        <fullName evidence="4">Type 4 fimbrial biogenesis protein PilX N-terminal domain-containing protein</fullName>
    </recommendedName>
</protein>
<evidence type="ECO:0000313" key="2">
    <source>
        <dbReference type="EMBL" id="MDG0861284.1"/>
    </source>
</evidence>
<dbReference type="Proteomes" id="UP001152766">
    <property type="component" value="Unassembled WGS sequence"/>
</dbReference>
<keyword evidence="1" id="KW-0472">Membrane</keyword>
<keyword evidence="3" id="KW-1185">Reference proteome</keyword>
<organism evidence="2 3">
    <name type="scientific">Pelomonas aquatica</name>
    <dbReference type="NCBI Taxonomy" id="431058"/>
    <lineage>
        <taxon>Bacteria</taxon>
        <taxon>Pseudomonadati</taxon>
        <taxon>Pseudomonadota</taxon>
        <taxon>Betaproteobacteria</taxon>
        <taxon>Burkholderiales</taxon>
        <taxon>Sphaerotilaceae</taxon>
        <taxon>Roseateles</taxon>
    </lineage>
</organism>
<dbReference type="EMBL" id="SGUG01000003">
    <property type="protein sequence ID" value="MDG0861284.1"/>
    <property type="molecule type" value="Genomic_DNA"/>
</dbReference>
<accession>A0A9X4R3P9</accession>
<evidence type="ECO:0000313" key="3">
    <source>
        <dbReference type="Proteomes" id="UP001152766"/>
    </source>
</evidence>
<proteinExistence type="predicted"/>
<feature type="transmembrane region" description="Helical" evidence="1">
    <location>
        <begin position="20"/>
        <end position="39"/>
    </location>
</feature>
<reference evidence="2" key="1">
    <citation type="submission" date="2019-02" db="EMBL/GenBank/DDBJ databases">
        <title>Draft genome of the type strain Pelomonas aquatica CCUG 52575T.</title>
        <authorList>
            <person name="Gomila M."/>
            <person name="Lalucat J."/>
        </authorList>
    </citation>
    <scope>NUCLEOTIDE SEQUENCE</scope>
    <source>
        <strain evidence="2">CCUG 52575</strain>
    </source>
</reference>
<name>A0A9X4R3P9_9BURK</name>
<dbReference type="RefSeq" id="WP_268146973.1">
    <property type="nucleotide sequence ID" value="NZ_JAPPUW010000002.1"/>
</dbReference>